<evidence type="ECO:0000256" key="1">
    <source>
        <dbReference type="ARBA" id="ARBA00004370"/>
    </source>
</evidence>
<dbReference type="PROSITE" id="PS51450">
    <property type="entry name" value="LRR"/>
    <property type="match status" value="1"/>
</dbReference>
<keyword evidence="4" id="KW-0677">Repeat</keyword>
<protein>
    <submittedName>
        <fullName evidence="12">BRASSINOSTEROID INSENSITIVE 1-associated receptor kinase 1-like</fullName>
    </submittedName>
</protein>
<feature type="transmembrane region" description="Helical" evidence="9">
    <location>
        <begin position="310"/>
        <end position="334"/>
    </location>
</feature>
<dbReference type="Gene3D" id="1.10.510.10">
    <property type="entry name" value="Transferase(Phosphotransferase) domain 1"/>
    <property type="match status" value="1"/>
</dbReference>
<keyword evidence="7 12" id="KW-0675">Receptor</keyword>
<dbReference type="SUPFAM" id="SSF56112">
    <property type="entry name" value="Protein kinase-like (PK-like)"/>
    <property type="match status" value="1"/>
</dbReference>
<evidence type="ECO:0000256" key="9">
    <source>
        <dbReference type="SAM" id="Phobius"/>
    </source>
</evidence>
<feature type="chain" id="PRO_5042816420" evidence="10">
    <location>
        <begin position="30"/>
        <end position="686"/>
    </location>
</feature>
<gene>
    <name evidence="12" type="ORF">Cni_G19560</name>
</gene>
<evidence type="ECO:0000256" key="7">
    <source>
        <dbReference type="ARBA" id="ARBA00023170"/>
    </source>
</evidence>
<dbReference type="FunFam" id="3.30.200.20:FF:000371">
    <property type="entry name" value="Protein NSP-INTERACTING KINASE 2"/>
    <property type="match status" value="1"/>
</dbReference>
<keyword evidence="12" id="KW-0808">Transferase</keyword>
<dbReference type="Proteomes" id="UP001327560">
    <property type="component" value="Chromosome 6"/>
</dbReference>
<dbReference type="PROSITE" id="PS50011">
    <property type="entry name" value="PROTEIN_KINASE_DOM"/>
    <property type="match status" value="1"/>
</dbReference>
<keyword evidence="12" id="KW-0418">Kinase</keyword>
<dbReference type="InterPro" id="IPR013210">
    <property type="entry name" value="LRR_N_plant-typ"/>
</dbReference>
<dbReference type="Pfam" id="PF08263">
    <property type="entry name" value="LRRNT_2"/>
    <property type="match status" value="1"/>
</dbReference>
<dbReference type="Pfam" id="PF13855">
    <property type="entry name" value="LRR_8"/>
    <property type="match status" value="1"/>
</dbReference>
<evidence type="ECO:0000256" key="10">
    <source>
        <dbReference type="SAM" id="SignalP"/>
    </source>
</evidence>
<dbReference type="PANTHER" id="PTHR48056:SF37">
    <property type="entry name" value="PROTEIN KINASE DOMAIN-CONTAINING PROTEIN"/>
    <property type="match status" value="1"/>
</dbReference>
<evidence type="ECO:0000256" key="6">
    <source>
        <dbReference type="ARBA" id="ARBA00023136"/>
    </source>
</evidence>
<dbReference type="InterPro" id="IPR001245">
    <property type="entry name" value="Ser-Thr/Tyr_kinase_cat_dom"/>
</dbReference>
<dbReference type="EMBL" id="CP136895">
    <property type="protein sequence ID" value="WOL10801.1"/>
    <property type="molecule type" value="Genomic_DNA"/>
</dbReference>
<dbReference type="Gene3D" id="3.80.10.10">
    <property type="entry name" value="Ribonuclease Inhibitor"/>
    <property type="match status" value="2"/>
</dbReference>
<dbReference type="InterPro" id="IPR001611">
    <property type="entry name" value="Leu-rich_rpt"/>
</dbReference>
<keyword evidence="13" id="KW-1185">Reference proteome</keyword>
<dbReference type="GO" id="GO:0033612">
    <property type="term" value="F:receptor serine/threonine kinase binding"/>
    <property type="evidence" value="ECO:0007669"/>
    <property type="project" value="TreeGrafter"/>
</dbReference>
<dbReference type="GO" id="GO:0005524">
    <property type="term" value="F:ATP binding"/>
    <property type="evidence" value="ECO:0007669"/>
    <property type="project" value="InterPro"/>
</dbReference>
<dbReference type="InterPro" id="IPR011009">
    <property type="entry name" value="Kinase-like_dom_sf"/>
</dbReference>
<keyword evidence="5 9" id="KW-1133">Transmembrane helix</keyword>
<feature type="domain" description="Protein kinase" evidence="11">
    <location>
        <begin position="412"/>
        <end position="679"/>
    </location>
</feature>
<sequence>MVSASPKSFYLCFFLLFVSSHIQLRPVHGRDESRALMELKASLDPENKVLTTWASNADPCGGGFEGVACDGEGKVTNISLQGKGLLGYISPAVGWLKGLNGLYLHFNNISGKIPREIGNLTELSDLYLNVNNLSGGIPEETGTMDSLQVLQLSNNKLSGSIPPKLGLLKKLNVLDLQSNHLNGAIPATLGDLTGLTWLDLSFNQLFGSIPVRLSQLHQLSVLYVQNNSLSGNLPPELKKLGKNFKYGNNTDLCGDGFADLRYCTSADLLNASRPEPFSAGLAPQDIPQSVNISSHCNTTDCSNSSKSTNLAAIISGILVAFGILICGLIVFFWYRHRNQKIGGLLEASSTKLSTDRSKFPYCKTASPLISLEYSNRWDPMTDERSGIGFSQVVSQNYRFNLEEVECATQHFSEVNLLGKKGSFAATYKGILRDGSEVVVKRISKTNCKSDEAEFLRGLKTLTLLRHENLIGLRGFCYSRARGECFLIFNFVANGSLSQYLDAQGNENHRILDWPSRVSLIRGIAKGIEYLHSNRTNKPPLFHQNLSATKILMDRHFNPLLSSSGLHKLLADDVVFSSLKTSAAMGYLAPEYATVGRFTEKSDVYAFGVLVFQILTGKTRSTHHGPEAESGKLEDLIDQNLMGNYSKLEAAKLAGIALLCTIEVPSHRPTMEAVLQEVSSCCRFKNC</sequence>
<dbReference type="FunFam" id="3.80.10.10:FF:000379">
    <property type="entry name" value="Protein NSP-INTERACTING KINASE 2"/>
    <property type="match status" value="1"/>
</dbReference>
<evidence type="ECO:0000256" key="2">
    <source>
        <dbReference type="ARBA" id="ARBA00022614"/>
    </source>
</evidence>
<evidence type="ECO:0000259" key="11">
    <source>
        <dbReference type="PROSITE" id="PS50011"/>
    </source>
</evidence>
<organism evidence="12 13">
    <name type="scientific">Canna indica</name>
    <name type="common">Indian-shot</name>
    <dbReference type="NCBI Taxonomy" id="4628"/>
    <lineage>
        <taxon>Eukaryota</taxon>
        <taxon>Viridiplantae</taxon>
        <taxon>Streptophyta</taxon>
        <taxon>Embryophyta</taxon>
        <taxon>Tracheophyta</taxon>
        <taxon>Spermatophyta</taxon>
        <taxon>Magnoliopsida</taxon>
        <taxon>Liliopsida</taxon>
        <taxon>Zingiberales</taxon>
        <taxon>Cannaceae</taxon>
        <taxon>Canna</taxon>
    </lineage>
</organism>
<dbReference type="AlphaFoldDB" id="A0AAQ3QIM6"/>
<dbReference type="Pfam" id="PF07714">
    <property type="entry name" value="PK_Tyr_Ser-Thr"/>
    <property type="match status" value="1"/>
</dbReference>
<evidence type="ECO:0000256" key="4">
    <source>
        <dbReference type="ARBA" id="ARBA00022737"/>
    </source>
</evidence>
<dbReference type="Pfam" id="PF00560">
    <property type="entry name" value="LRR_1"/>
    <property type="match status" value="2"/>
</dbReference>
<dbReference type="GO" id="GO:0016020">
    <property type="term" value="C:membrane"/>
    <property type="evidence" value="ECO:0007669"/>
    <property type="project" value="UniProtKB-SubCell"/>
</dbReference>
<evidence type="ECO:0000313" key="12">
    <source>
        <dbReference type="EMBL" id="WOL10801.1"/>
    </source>
</evidence>
<dbReference type="GO" id="GO:0004672">
    <property type="term" value="F:protein kinase activity"/>
    <property type="evidence" value="ECO:0007669"/>
    <property type="project" value="InterPro"/>
</dbReference>
<evidence type="ECO:0000313" key="13">
    <source>
        <dbReference type="Proteomes" id="UP001327560"/>
    </source>
</evidence>
<name>A0AAQ3QIM6_9LILI</name>
<keyword evidence="6 9" id="KW-0472">Membrane</keyword>
<dbReference type="InterPro" id="IPR050647">
    <property type="entry name" value="Plant_LRR-RLKs"/>
</dbReference>
<dbReference type="SUPFAM" id="SSF52058">
    <property type="entry name" value="L domain-like"/>
    <property type="match status" value="1"/>
</dbReference>
<keyword evidence="2" id="KW-0433">Leucine-rich repeat</keyword>
<dbReference type="PANTHER" id="PTHR48056">
    <property type="entry name" value="LRR RECEPTOR-LIKE SERINE/THREONINE-PROTEIN KINASE-RELATED"/>
    <property type="match status" value="1"/>
</dbReference>
<comment type="subcellular location">
    <subcellularLocation>
        <location evidence="1">Membrane</location>
    </subcellularLocation>
</comment>
<reference evidence="12 13" key="1">
    <citation type="submission" date="2023-10" db="EMBL/GenBank/DDBJ databases">
        <title>Chromosome-scale genome assembly provides insights into flower coloration mechanisms of Canna indica.</title>
        <authorList>
            <person name="Li C."/>
        </authorList>
    </citation>
    <scope>NUCLEOTIDE SEQUENCE [LARGE SCALE GENOMIC DNA]</scope>
    <source>
        <tissue evidence="12">Flower</tissue>
    </source>
</reference>
<proteinExistence type="predicted"/>
<dbReference type="Gene3D" id="3.30.200.20">
    <property type="entry name" value="Phosphorylase Kinase, domain 1"/>
    <property type="match status" value="1"/>
</dbReference>
<keyword evidence="3 9" id="KW-0812">Transmembrane</keyword>
<dbReference type="InterPro" id="IPR032675">
    <property type="entry name" value="LRR_dom_sf"/>
</dbReference>
<evidence type="ECO:0000256" key="8">
    <source>
        <dbReference type="ARBA" id="ARBA00023180"/>
    </source>
</evidence>
<keyword evidence="10" id="KW-0732">Signal</keyword>
<evidence type="ECO:0000256" key="5">
    <source>
        <dbReference type="ARBA" id="ARBA00022989"/>
    </source>
</evidence>
<accession>A0AAQ3QIM6</accession>
<evidence type="ECO:0000256" key="3">
    <source>
        <dbReference type="ARBA" id="ARBA00022692"/>
    </source>
</evidence>
<dbReference type="InterPro" id="IPR003591">
    <property type="entry name" value="Leu-rich_rpt_typical-subtyp"/>
</dbReference>
<dbReference type="InterPro" id="IPR000719">
    <property type="entry name" value="Prot_kinase_dom"/>
</dbReference>
<dbReference type="SMART" id="SM00369">
    <property type="entry name" value="LRR_TYP"/>
    <property type="match status" value="4"/>
</dbReference>
<feature type="signal peptide" evidence="10">
    <location>
        <begin position="1"/>
        <end position="29"/>
    </location>
</feature>
<keyword evidence="8" id="KW-0325">Glycoprotein</keyword>